<dbReference type="GO" id="GO:0007268">
    <property type="term" value="P:chemical synaptic transmission"/>
    <property type="evidence" value="ECO:0000318"/>
    <property type="project" value="GO_Central"/>
</dbReference>
<comment type="similarity">
    <text evidence="5">Belongs to the ligand-gated ion channel (TC 1.A.9) family.</text>
</comment>
<keyword evidence="4 5" id="KW-0472">Membrane</keyword>
<dbReference type="SUPFAM" id="SSF90112">
    <property type="entry name" value="Neurotransmitter-gated ion-channel transmembrane pore"/>
    <property type="match status" value="1"/>
</dbReference>
<evidence type="ECO:0000259" key="6">
    <source>
        <dbReference type="Pfam" id="PF02931"/>
    </source>
</evidence>
<dbReference type="GO" id="GO:0034220">
    <property type="term" value="P:monoatomic ion transmembrane transport"/>
    <property type="evidence" value="ECO:0000318"/>
    <property type="project" value="GO_Central"/>
</dbReference>
<dbReference type="InterPro" id="IPR018000">
    <property type="entry name" value="Neurotransmitter_ion_chnl_CS"/>
</dbReference>
<comment type="caution">
    <text evidence="5">Lacks conserved residue(s) required for the propagation of feature annotation.</text>
</comment>
<dbReference type="AlphaFoldDB" id="A8WMV8"/>
<dbReference type="InterPro" id="IPR038050">
    <property type="entry name" value="Neuro_actylchol_rec"/>
</dbReference>
<evidence type="ECO:0000313" key="9">
    <source>
        <dbReference type="Proteomes" id="UP000008549"/>
    </source>
</evidence>
<dbReference type="GO" id="GO:1904315">
    <property type="term" value="F:transmitter-gated monoatomic ion channel activity involved in regulation of postsynaptic membrane potential"/>
    <property type="evidence" value="ECO:0000318"/>
    <property type="project" value="GO_Central"/>
</dbReference>
<evidence type="ECO:0000256" key="4">
    <source>
        <dbReference type="ARBA" id="ARBA00023136"/>
    </source>
</evidence>
<dbReference type="GO" id="GO:0005231">
    <property type="term" value="F:excitatory extracellular ligand-gated monoatomic ion channel activity"/>
    <property type="evidence" value="ECO:0000318"/>
    <property type="project" value="GO_Central"/>
</dbReference>
<dbReference type="Proteomes" id="UP000008549">
    <property type="component" value="Unassembled WGS sequence"/>
</dbReference>
<evidence type="ECO:0000256" key="2">
    <source>
        <dbReference type="ARBA" id="ARBA00022692"/>
    </source>
</evidence>
<evidence type="ECO:0000313" key="8">
    <source>
        <dbReference type="EMBL" id="CAP21813.2"/>
    </source>
</evidence>
<keyword evidence="5" id="KW-0406">Ion transport</keyword>
<evidence type="ECO:0000259" key="7">
    <source>
        <dbReference type="Pfam" id="PF02932"/>
    </source>
</evidence>
<dbReference type="eggNOG" id="KOG3645">
    <property type="taxonomic scope" value="Eukaryota"/>
</dbReference>
<feature type="transmembrane region" description="Helical" evidence="5">
    <location>
        <begin position="264"/>
        <end position="286"/>
    </location>
</feature>
<feature type="transmembrane region" description="Helical" evidence="5">
    <location>
        <begin position="325"/>
        <end position="349"/>
    </location>
</feature>
<dbReference type="EMBL" id="HE600968">
    <property type="protein sequence ID" value="CAP21813.2"/>
    <property type="molecule type" value="Genomic_DNA"/>
</dbReference>
<keyword evidence="5" id="KW-0813">Transport</keyword>
<dbReference type="PROSITE" id="PS00236">
    <property type="entry name" value="NEUROTR_ION_CHANNEL"/>
    <property type="match status" value="1"/>
</dbReference>
<feature type="domain" description="Neurotransmitter-gated ion-channel transmembrane" evidence="7">
    <location>
        <begin position="269"/>
        <end position="360"/>
    </location>
</feature>
<dbReference type="FunFam" id="2.70.170.10:FF:000027">
    <property type="entry name" value="Ligand-Gated ion Channel"/>
    <property type="match status" value="1"/>
</dbReference>
<reference evidence="8 9" key="1">
    <citation type="journal article" date="2003" name="PLoS Biol.">
        <title>The genome sequence of Caenorhabditis briggsae: a platform for comparative genomics.</title>
        <authorList>
            <person name="Stein L.D."/>
            <person name="Bao Z."/>
            <person name="Blasiar D."/>
            <person name="Blumenthal T."/>
            <person name="Brent M.R."/>
            <person name="Chen N."/>
            <person name="Chinwalla A."/>
            <person name="Clarke L."/>
            <person name="Clee C."/>
            <person name="Coghlan A."/>
            <person name="Coulson A."/>
            <person name="D'Eustachio P."/>
            <person name="Fitch D.H."/>
            <person name="Fulton L.A."/>
            <person name="Fulton R.E."/>
            <person name="Griffiths-Jones S."/>
            <person name="Harris T.W."/>
            <person name="Hillier L.W."/>
            <person name="Kamath R."/>
            <person name="Kuwabara P.E."/>
            <person name="Mardis E.R."/>
            <person name="Marra M.A."/>
            <person name="Miner T.L."/>
            <person name="Minx P."/>
            <person name="Mullikin J.C."/>
            <person name="Plumb R.W."/>
            <person name="Rogers J."/>
            <person name="Schein J.E."/>
            <person name="Sohrmann M."/>
            <person name="Spieth J."/>
            <person name="Stajich J.E."/>
            <person name="Wei C."/>
            <person name="Willey D."/>
            <person name="Wilson R.K."/>
            <person name="Durbin R."/>
            <person name="Waterston R.H."/>
        </authorList>
    </citation>
    <scope>NUCLEOTIDE SEQUENCE [LARGE SCALE GENOMIC DNA]</scope>
    <source>
        <strain evidence="8 9">AF16</strain>
    </source>
</reference>
<keyword evidence="3 5" id="KW-1133">Transmembrane helix</keyword>
<organism evidence="8 9">
    <name type="scientific">Caenorhabditis briggsae</name>
    <dbReference type="NCBI Taxonomy" id="6238"/>
    <lineage>
        <taxon>Eukaryota</taxon>
        <taxon>Metazoa</taxon>
        <taxon>Ecdysozoa</taxon>
        <taxon>Nematoda</taxon>
        <taxon>Chromadorea</taxon>
        <taxon>Rhabditida</taxon>
        <taxon>Rhabditina</taxon>
        <taxon>Rhabditomorpha</taxon>
        <taxon>Rhabditoidea</taxon>
        <taxon>Rhabditidae</taxon>
        <taxon>Peloderinae</taxon>
        <taxon>Caenorhabditis</taxon>
    </lineage>
</organism>
<dbReference type="InterPro" id="IPR006029">
    <property type="entry name" value="Neurotrans-gated_channel_TM"/>
</dbReference>
<dbReference type="InterPro" id="IPR036719">
    <property type="entry name" value="Neuro-gated_channel_TM_sf"/>
</dbReference>
<dbReference type="OMA" id="MEYWYDA"/>
<dbReference type="STRING" id="6238.A8WMV8"/>
<dbReference type="FunCoup" id="A8WMV8">
    <property type="interactions" value="60"/>
</dbReference>
<dbReference type="Gene3D" id="1.20.58.390">
    <property type="entry name" value="Neurotransmitter-gated ion-channel transmembrane domain"/>
    <property type="match status" value="1"/>
</dbReference>
<dbReference type="InterPro" id="IPR006201">
    <property type="entry name" value="Neur_channel"/>
</dbReference>
<dbReference type="Gene3D" id="2.70.170.10">
    <property type="entry name" value="Neurotransmitter-gated ion-channel ligand-binding domain"/>
    <property type="match status" value="1"/>
</dbReference>
<dbReference type="PRINTS" id="PR00252">
    <property type="entry name" value="NRIONCHANNEL"/>
</dbReference>
<keyword evidence="9" id="KW-1185">Reference proteome</keyword>
<dbReference type="InParanoid" id="A8WMV8"/>
<dbReference type="GO" id="GO:1902495">
    <property type="term" value="C:transmembrane transporter complex"/>
    <property type="evidence" value="ECO:0000318"/>
    <property type="project" value="GO_Central"/>
</dbReference>
<evidence type="ECO:0000256" key="1">
    <source>
        <dbReference type="ARBA" id="ARBA00004141"/>
    </source>
</evidence>
<dbReference type="GO" id="GO:0004888">
    <property type="term" value="F:transmembrane signaling receptor activity"/>
    <property type="evidence" value="ECO:0007669"/>
    <property type="project" value="InterPro"/>
</dbReference>
<feature type="domain" description="Neurotransmitter-gated ion-channel ligand-binding" evidence="6">
    <location>
        <begin position="39"/>
        <end position="262"/>
    </location>
</feature>
<protein>
    <submittedName>
        <fullName evidence="8">Protein CBR-LGC-19</fullName>
    </submittedName>
</protein>
<dbReference type="WormBase" id="CBG00348">
    <property type="protein sequence ID" value="CBP48416"/>
    <property type="gene ID" value="WBGene00023750"/>
    <property type="gene designation" value="Cbr-lgc-19"/>
</dbReference>
<dbReference type="CDD" id="cd18989">
    <property type="entry name" value="LGIC_ECD_cation"/>
    <property type="match status" value="1"/>
</dbReference>
<dbReference type="InterPro" id="IPR036734">
    <property type="entry name" value="Neur_chan_lig-bd_sf"/>
</dbReference>
<comment type="subcellular location">
    <subcellularLocation>
        <location evidence="1">Membrane</location>
        <topology evidence="1">Multi-pass membrane protein</topology>
    </subcellularLocation>
</comment>
<feature type="transmembrane region" description="Helical" evidence="5">
    <location>
        <begin position="370"/>
        <end position="400"/>
    </location>
</feature>
<sequence length="404" mass="47186">MGIVFPLSFLLNQYIFLSSTNQYFPFVIPQYKEFLEVQSNLTKNLFTDYDPTISPVYTWIDVDQPIGYDSQAPKRWNYTVFLYYLKLVEVQEPEEKVSVVMELMEYWYDARLSWNTSLYQNTTSFYARQDNVWSPTLTVFGVNDIMDFRDQDNRMVAIDNFGFLWDYISVRISANCQMDVSRFPFDTQTCQIRFCLPIFYRVQVEILNEIYEGIMDENIFKTMGNSEWKLINLTNRVEVLKYNDNMGNMDLAIFEITIRRNPLYYIYMIVFPSFVINFVSIVGVFLNGADKMSRLNVGLTNIMTMTFILGVMADKIPRTGNIPLLGIYIIINLVIMLIAIAIVTAITELRRWATPKLKMKRSALRTQLEIFLGPPLEYTSAIILELMTCANFLVMVGFWFDDGS</sequence>
<dbReference type="GO" id="GO:0098794">
    <property type="term" value="C:postsynapse"/>
    <property type="evidence" value="ECO:0007669"/>
    <property type="project" value="GOC"/>
</dbReference>
<dbReference type="FunFam" id="1.20.58.390:FF:000060">
    <property type="entry name" value="Ligand-Gated ion Channel"/>
    <property type="match status" value="1"/>
</dbReference>
<dbReference type="GO" id="GO:0042391">
    <property type="term" value="P:regulation of membrane potential"/>
    <property type="evidence" value="ECO:0000318"/>
    <property type="project" value="GO_Central"/>
</dbReference>
<dbReference type="GO" id="GO:0005886">
    <property type="term" value="C:plasma membrane"/>
    <property type="evidence" value="ECO:0000318"/>
    <property type="project" value="GO_Central"/>
</dbReference>
<gene>
    <name evidence="10" type="primary">lgc-19</name>
    <name evidence="8" type="synonym">Cbr-lgc-19</name>
    <name evidence="10" type="ORF">CBG00348</name>
    <name evidence="8" type="ORF">CBG_00348</name>
</gene>
<dbReference type="InterPro" id="IPR006202">
    <property type="entry name" value="Neur_chan_lig-bd"/>
</dbReference>
<dbReference type="GO" id="GO:0043005">
    <property type="term" value="C:neuron projection"/>
    <property type="evidence" value="ECO:0000318"/>
    <property type="project" value="GO_Central"/>
</dbReference>
<dbReference type="Pfam" id="PF02931">
    <property type="entry name" value="Neur_chan_LBD"/>
    <property type="match status" value="1"/>
</dbReference>
<proteinExistence type="inferred from homology"/>
<dbReference type="HOGENOM" id="CLU_054847_1_0_1"/>
<keyword evidence="5" id="KW-0407">Ion channel</keyword>
<keyword evidence="2 5" id="KW-0812">Transmembrane</keyword>
<evidence type="ECO:0000256" key="3">
    <source>
        <dbReference type="ARBA" id="ARBA00022989"/>
    </source>
</evidence>
<reference evidence="8 9" key="2">
    <citation type="journal article" date="2011" name="PLoS Genet.">
        <title>Caenorhabditis briggsae recombinant inbred line genotypes reveal inter-strain incompatibility and the evolution of recombination.</title>
        <authorList>
            <person name="Ross J.A."/>
            <person name="Koboldt D.C."/>
            <person name="Staisch J.E."/>
            <person name="Chamberlin H.M."/>
            <person name="Gupta B.P."/>
            <person name="Miller R.D."/>
            <person name="Baird S.E."/>
            <person name="Haag E.S."/>
        </authorList>
    </citation>
    <scope>NUCLEOTIDE SEQUENCE [LARGE SCALE GENOMIC DNA]</scope>
    <source>
        <strain evidence="8 9">AF16</strain>
    </source>
</reference>
<accession>A8WMV8</accession>
<dbReference type="SUPFAM" id="SSF63712">
    <property type="entry name" value="Nicotinic receptor ligand binding domain-like"/>
    <property type="match status" value="1"/>
</dbReference>
<dbReference type="GO" id="GO:0045202">
    <property type="term" value="C:synapse"/>
    <property type="evidence" value="ECO:0000318"/>
    <property type="project" value="GO_Central"/>
</dbReference>
<dbReference type="Pfam" id="PF02932">
    <property type="entry name" value="Neur_chan_memb"/>
    <property type="match status" value="1"/>
</dbReference>
<name>A8WMV8_CAEBR</name>
<dbReference type="PANTHER" id="PTHR18945">
    <property type="entry name" value="NEUROTRANSMITTER GATED ION CHANNEL"/>
    <property type="match status" value="1"/>
</dbReference>
<evidence type="ECO:0000313" key="10">
    <source>
        <dbReference type="WormBase" id="CBG00348"/>
    </source>
</evidence>
<evidence type="ECO:0000256" key="5">
    <source>
        <dbReference type="RuleBase" id="RU000687"/>
    </source>
</evidence>